<dbReference type="GO" id="GO:0005524">
    <property type="term" value="F:ATP binding"/>
    <property type="evidence" value="ECO:0007669"/>
    <property type="project" value="UniProtKB-KW"/>
</dbReference>
<dbReference type="InterPro" id="IPR000719">
    <property type="entry name" value="Prot_kinase_dom"/>
</dbReference>
<protein>
    <recommendedName>
        <fullName evidence="7">Protein kinase domain-containing protein</fullName>
    </recommendedName>
</protein>
<keyword evidence="1" id="KW-0723">Serine/threonine-protein kinase</keyword>
<evidence type="ECO:0000256" key="6">
    <source>
        <dbReference type="SAM" id="MobiDB-lite"/>
    </source>
</evidence>
<keyword evidence="4" id="KW-0418">Kinase</keyword>
<evidence type="ECO:0000256" key="4">
    <source>
        <dbReference type="ARBA" id="ARBA00022777"/>
    </source>
</evidence>
<dbReference type="InterPro" id="IPR011009">
    <property type="entry name" value="Kinase-like_dom_sf"/>
</dbReference>
<dbReference type="Gene3D" id="3.30.200.20">
    <property type="entry name" value="Phosphorylase Kinase, domain 1"/>
    <property type="match status" value="1"/>
</dbReference>
<keyword evidence="5" id="KW-0067">ATP-binding</keyword>
<dbReference type="HOGENOM" id="CLU_073891_0_0_1"/>
<dbReference type="SUPFAM" id="SSF56112">
    <property type="entry name" value="Protein kinase-like (PK-like)"/>
    <property type="match status" value="1"/>
</dbReference>
<dbReference type="PROSITE" id="PS50011">
    <property type="entry name" value="PROTEIN_KINASE_DOM"/>
    <property type="match status" value="1"/>
</dbReference>
<dbReference type="eggNOG" id="KOG0690">
    <property type="taxonomic scope" value="Eukaryota"/>
</dbReference>
<gene>
    <name evidence="8" type="ORF">MELLADRAFT_91112</name>
</gene>
<keyword evidence="3" id="KW-0547">Nucleotide-binding</keyword>
<accession>F4R769</accession>
<reference evidence="9" key="1">
    <citation type="journal article" date="2011" name="Proc. Natl. Acad. Sci. U.S.A.">
        <title>Obligate biotrophy features unraveled by the genomic analysis of rust fungi.</title>
        <authorList>
            <person name="Duplessis S."/>
            <person name="Cuomo C.A."/>
            <person name="Lin Y.-C."/>
            <person name="Aerts A."/>
            <person name="Tisserant E."/>
            <person name="Veneault-Fourrey C."/>
            <person name="Joly D.L."/>
            <person name="Hacquard S."/>
            <person name="Amselem J."/>
            <person name="Cantarel B.L."/>
            <person name="Chiu R."/>
            <person name="Coutinho P.M."/>
            <person name="Feau N."/>
            <person name="Field M."/>
            <person name="Frey P."/>
            <person name="Gelhaye E."/>
            <person name="Goldberg J."/>
            <person name="Grabherr M.G."/>
            <person name="Kodira C.D."/>
            <person name="Kohler A."/>
            <person name="Kuees U."/>
            <person name="Lindquist E.A."/>
            <person name="Lucas S.M."/>
            <person name="Mago R."/>
            <person name="Mauceli E."/>
            <person name="Morin E."/>
            <person name="Murat C."/>
            <person name="Pangilinan J.L."/>
            <person name="Park R."/>
            <person name="Pearson M."/>
            <person name="Quesneville H."/>
            <person name="Rouhier N."/>
            <person name="Sakthikumar S."/>
            <person name="Salamov A.A."/>
            <person name="Schmutz J."/>
            <person name="Selles B."/>
            <person name="Shapiro H."/>
            <person name="Tanguay P."/>
            <person name="Tuskan G.A."/>
            <person name="Henrissat B."/>
            <person name="Van de Peer Y."/>
            <person name="Rouze P."/>
            <person name="Ellis J.G."/>
            <person name="Dodds P.N."/>
            <person name="Schein J.E."/>
            <person name="Zhong S."/>
            <person name="Hamelin R.C."/>
            <person name="Grigoriev I.V."/>
            <person name="Szabo L.J."/>
            <person name="Martin F."/>
        </authorList>
    </citation>
    <scope>NUCLEOTIDE SEQUENCE [LARGE SCALE GENOMIC DNA]</scope>
    <source>
        <strain evidence="9">98AG31 / pathotype 3-4-7</strain>
    </source>
</reference>
<dbReference type="GeneID" id="18935788"/>
<keyword evidence="2" id="KW-0808">Transferase</keyword>
<dbReference type="InParanoid" id="F4R769"/>
<organism evidence="9">
    <name type="scientific">Melampsora larici-populina (strain 98AG31 / pathotype 3-4-7)</name>
    <name type="common">Poplar leaf rust fungus</name>
    <dbReference type="NCBI Taxonomy" id="747676"/>
    <lineage>
        <taxon>Eukaryota</taxon>
        <taxon>Fungi</taxon>
        <taxon>Dikarya</taxon>
        <taxon>Basidiomycota</taxon>
        <taxon>Pucciniomycotina</taxon>
        <taxon>Pucciniomycetes</taxon>
        <taxon>Pucciniales</taxon>
        <taxon>Melampsoraceae</taxon>
        <taxon>Melampsora</taxon>
    </lineage>
</organism>
<keyword evidence="9" id="KW-1185">Reference proteome</keyword>
<evidence type="ECO:0000313" key="9">
    <source>
        <dbReference type="Proteomes" id="UP000001072"/>
    </source>
</evidence>
<evidence type="ECO:0000259" key="7">
    <source>
        <dbReference type="PROSITE" id="PS50011"/>
    </source>
</evidence>
<dbReference type="EMBL" id="GL883092">
    <property type="protein sequence ID" value="EGG11571.1"/>
    <property type="molecule type" value="Genomic_DNA"/>
</dbReference>
<dbReference type="KEGG" id="mlr:MELLADRAFT_91112"/>
<feature type="domain" description="Protein kinase" evidence="7">
    <location>
        <begin position="52"/>
        <end position="311"/>
    </location>
</feature>
<dbReference type="AlphaFoldDB" id="F4R769"/>
<dbReference type="GO" id="GO:0004674">
    <property type="term" value="F:protein serine/threonine kinase activity"/>
    <property type="evidence" value="ECO:0007669"/>
    <property type="project" value="UniProtKB-KW"/>
</dbReference>
<dbReference type="STRING" id="747676.F4R769"/>
<dbReference type="Proteomes" id="UP000001072">
    <property type="component" value="Unassembled WGS sequence"/>
</dbReference>
<feature type="region of interest" description="Disordered" evidence="6">
    <location>
        <begin position="1"/>
        <end position="29"/>
    </location>
</feature>
<evidence type="ECO:0000256" key="3">
    <source>
        <dbReference type="ARBA" id="ARBA00022741"/>
    </source>
</evidence>
<name>F4R769_MELLP</name>
<evidence type="ECO:0000256" key="5">
    <source>
        <dbReference type="ARBA" id="ARBA00022840"/>
    </source>
</evidence>
<dbReference type="RefSeq" id="XP_007405206.1">
    <property type="nucleotide sequence ID" value="XM_007405144.1"/>
</dbReference>
<evidence type="ECO:0000256" key="1">
    <source>
        <dbReference type="ARBA" id="ARBA00022527"/>
    </source>
</evidence>
<evidence type="ECO:0000313" key="8">
    <source>
        <dbReference type="EMBL" id="EGG11571.1"/>
    </source>
</evidence>
<sequence>MPKRTTPEGERDSSSEPDAKELKLITSDSPDHNSEAYDWDLFPKDTLVDNDFRRLISVMFGYNCTIRQAQRKGDGQIVAIKCHYKWNCEGTSHFPTVKARLGIVEQLHHPGLVAFLGHYQDSNTLDFVFAYDQDTPTLGDLLTQRNLSEDETAYYTLQIAAALDHIQSKGAVLRNLDDFGVLCFKDYRIKLYDFDSLCLLDADGTAQGEHGMDSIDRAPEMIEGGRYGTSVDWWSLGILVYYMITYRKPFHESFPHAGLHRSCKGNPVLTANVRLPKFLTDDMRELITKLLNKSPGDRLSSLSELKSLPIYNNMWPSRTPNDKFWR</sequence>
<evidence type="ECO:0000256" key="2">
    <source>
        <dbReference type="ARBA" id="ARBA00022679"/>
    </source>
</evidence>
<dbReference type="OrthoDB" id="6351938at2759"/>
<dbReference type="Pfam" id="PF00069">
    <property type="entry name" value="Pkinase"/>
    <property type="match status" value="1"/>
</dbReference>
<dbReference type="PANTHER" id="PTHR24351">
    <property type="entry name" value="RIBOSOMAL PROTEIN S6 KINASE"/>
    <property type="match status" value="1"/>
</dbReference>
<dbReference type="Gene3D" id="1.10.510.10">
    <property type="entry name" value="Transferase(Phosphotransferase) domain 1"/>
    <property type="match status" value="1"/>
</dbReference>
<dbReference type="VEuPathDB" id="FungiDB:MELLADRAFT_91112"/>
<proteinExistence type="predicted"/>